<protein>
    <submittedName>
        <fullName evidence="3">Septum formation initiator</fullName>
    </submittedName>
</protein>
<dbReference type="Proteomes" id="UP000231960">
    <property type="component" value="Unassembled WGS sequence"/>
</dbReference>
<feature type="coiled-coil region" evidence="1">
    <location>
        <begin position="44"/>
        <end position="78"/>
    </location>
</feature>
<gene>
    <name evidence="3" type="ORF">CDL10_04075</name>
</gene>
<dbReference type="AlphaFoldDB" id="A0A2M9R4J3"/>
<dbReference type="InterPro" id="IPR007060">
    <property type="entry name" value="FtsL/DivIC"/>
</dbReference>
<name>A0A2M9R4J3_9FLAO</name>
<accession>A0A2M9R4J3</accession>
<comment type="caution">
    <text evidence="3">The sequence shown here is derived from an EMBL/GenBank/DDBJ whole genome shotgun (WGS) entry which is preliminary data.</text>
</comment>
<evidence type="ECO:0000313" key="3">
    <source>
        <dbReference type="EMBL" id="PJR03791.1"/>
    </source>
</evidence>
<keyword evidence="1" id="KW-0175">Coiled coil</keyword>
<dbReference type="Pfam" id="PF04977">
    <property type="entry name" value="DivIC"/>
    <property type="match status" value="1"/>
</dbReference>
<dbReference type="RefSeq" id="WP_100677359.1">
    <property type="nucleotide sequence ID" value="NZ_NIPO01000001.1"/>
</dbReference>
<evidence type="ECO:0000256" key="2">
    <source>
        <dbReference type="SAM" id="Phobius"/>
    </source>
</evidence>
<reference evidence="3 4" key="1">
    <citation type="submission" date="2017-06" db="EMBL/GenBank/DDBJ databases">
        <title>Description of Avrilella dinanensis gen. nov. sp. nov.</title>
        <authorList>
            <person name="Leyer C."/>
            <person name="Sassi M."/>
            <person name="Minet J."/>
            <person name="Kayal S."/>
            <person name="Cattoir V."/>
        </authorList>
    </citation>
    <scope>NUCLEOTIDE SEQUENCE [LARGE SCALE GENOMIC DNA]</scope>
    <source>
        <strain evidence="3 4">UR159</strain>
    </source>
</reference>
<organism evidence="3 4">
    <name type="scientific">Avrilella dinanensis</name>
    <dbReference type="NCBI Taxonomy" id="2008672"/>
    <lineage>
        <taxon>Bacteria</taxon>
        <taxon>Pseudomonadati</taxon>
        <taxon>Bacteroidota</taxon>
        <taxon>Flavobacteriia</taxon>
        <taxon>Flavobacteriales</taxon>
        <taxon>Flavobacteriaceae</taxon>
        <taxon>Avrilella</taxon>
    </lineage>
</organism>
<evidence type="ECO:0000256" key="1">
    <source>
        <dbReference type="SAM" id="Coils"/>
    </source>
</evidence>
<evidence type="ECO:0000313" key="4">
    <source>
        <dbReference type="Proteomes" id="UP000231960"/>
    </source>
</evidence>
<keyword evidence="2" id="KW-0472">Membrane</keyword>
<keyword evidence="4" id="KW-1185">Reference proteome</keyword>
<dbReference type="EMBL" id="NIPO01000001">
    <property type="protein sequence ID" value="PJR03791.1"/>
    <property type="molecule type" value="Genomic_DNA"/>
</dbReference>
<keyword evidence="2" id="KW-1133">Transmembrane helix</keyword>
<feature type="transmembrane region" description="Helical" evidence="2">
    <location>
        <begin position="21"/>
        <end position="42"/>
    </location>
</feature>
<proteinExistence type="predicted"/>
<sequence length="109" mass="13601">MKEKFARLIQKYPFVKWFTNRFVLVTIFFAVWLIFFDTYSFFDHREINQEINKLEKNKEFYQSEIEKDKKSITKLNQKEELEKFAREQYYMKRENEDVFIIEIDSAKTK</sequence>
<keyword evidence="2" id="KW-0812">Transmembrane</keyword>
<dbReference type="OrthoDB" id="1467719at2"/>